<evidence type="ECO:0008006" key="3">
    <source>
        <dbReference type="Google" id="ProtNLM"/>
    </source>
</evidence>
<gene>
    <name evidence="1" type="ORF">RhiirA4_404499</name>
</gene>
<organism evidence="1 2">
    <name type="scientific">Rhizophagus irregularis</name>
    <dbReference type="NCBI Taxonomy" id="588596"/>
    <lineage>
        <taxon>Eukaryota</taxon>
        <taxon>Fungi</taxon>
        <taxon>Fungi incertae sedis</taxon>
        <taxon>Mucoromycota</taxon>
        <taxon>Glomeromycotina</taxon>
        <taxon>Glomeromycetes</taxon>
        <taxon>Glomerales</taxon>
        <taxon>Glomeraceae</taxon>
        <taxon>Rhizophagus</taxon>
    </lineage>
</organism>
<evidence type="ECO:0000313" key="1">
    <source>
        <dbReference type="EMBL" id="PKY48508.1"/>
    </source>
</evidence>
<dbReference type="Gene3D" id="1.10.510.10">
    <property type="entry name" value="Transferase(Phosphotransferase) domain 1"/>
    <property type="match status" value="1"/>
</dbReference>
<comment type="caution">
    <text evidence="1">The sequence shown here is derived from an EMBL/GenBank/DDBJ whole genome shotgun (WGS) entry which is preliminary data.</text>
</comment>
<reference evidence="1 2" key="1">
    <citation type="submission" date="2015-10" db="EMBL/GenBank/DDBJ databases">
        <title>Genome analyses suggest a sexual origin of heterokaryosis in a supposedly ancient asexual fungus.</title>
        <authorList>
            <person name="Ropars J."/>
            <person name="Sedzielewska K."/>
            <person name="Noel J."/>
            <person name="Charron P."/>
            <person name="Farinelli L."/>
            <person name="Marton T."/>
            <person name="Kruger M."/>
            <person name="Pelin A."/>
            <person name="Brachmann A."/>
            <person name="Corradi N."/>
        </authorList>
    </citation>
    <scope>NUCLEOTIDE SEQUENCE [LARGE SCALE GENOMIC DNA]</scope>
    <source>
        <strain evidence="1 2">A4</strain>
    </source>
</reference>
<proteinExistence type="predicted"/>
<dbReference type="EMBL" id="LLXI01000648">
    <property type="protein sequence ID" value="PKY48508.1"/>
    <property type="molecule type" value="Genomic_DNA"/>
</dbReference>
<dbReference type="InterPro" id="IPR011009">
    <property type="entry name" value="Kinase-like_dom_sf"/>
</dbReference>
<name>A0A2I1GPD5_9GLOM</name>
<accession>A0A2I1GPD5</accession>
<keyword evidence="2" id="KW-1185">Reference proteome</keyword>
<sequence length="62" mass="7082">MQEISMQEISEGFGSNIPLCYLELVQKCIDYDPEKRPDPLDLLEELHKSTNKSTPTTNKSII</sequence>
<dbReference type="AlphaFoldDB" id="A0A2I1GPD5"/>
<dbReference type="SUPFAM" id="SSF56112">
    <property type="entry name" value="Protein kinase-like (PK-like)"/>
    <property type="match status" value="1"/>
</dbReference>
<evidence type="ECO:0000313" key="2">
    <source>
        <dbReference type="Proteomes" id="UP000234323"/>
    </source>
</evidence>
<protein>
    <recommendedName>
        <fullName evidence="3">Serine-threonine/tyrosine-protein kinase catalytic domain-containing protein</fullName>
    </recommendedName>
</protein>
<dbReference type="Proteomes" id="UP000234323">
    <property type="component" value="Unassembled WGS sequence"/>
</dbReference>